<keyword evidence="10" id="KW-0843">Virulence</keyword>
<dbReference type="PANTHER" id="PTHR14218:SF15">
    <property type="entry name" value="TRIPEPTIDYL-PEPTIDASE 1"/>
    <property type="match status" value="1"/>
</dbReference>
<dbReference type="CDD" id="cd04056">
    <property type="entry name" value="Peptidases_S53"/>
    <property type="match status" value="1"/>
</dbReference>
<dbReference type="OrthoDB" id="409122at2759"/>
<evidence type="ECO:0000256" key="11">
    <source>
        <dbReference type="ARBA" id="ARBA00023145"/>
    </source>
</evidence>
<dbReference type="Gene3D" id="3.40.50.200">
    <property type="entry name" value="Peptidase S8/S53 domain"/>
    <property type="match status" value="1"/>
</dbReference>
<evidence type="ECO:0000313" key="16">
    <source>
        <dbReference type="Proteomes" id="UP000053989"/>
    </source>
</evidence>
<dbReference type="InterPro" id="IPR036852">
    <property type="entry name" value="Peptidase_S8/S53_dom_sf"/>
</dbReference>
<evidence type="ECO:0000256" key="1">
    <source>
        <dbReference type="ARBA" id="ARBA00001910"/>
    </source>
</evidence>
<feature type="binding site" evidence="13">
    <location>
        <position position="380"/>
    </location>
    <ligand>
        <name>Ca(2+)</name>
        <dbReference type="ChEBI" id="CHEBI:29108"/>
    </ligand>
</feature>
<keyword evidence="12" id="KW-0325">Glycoprotein</keyword>
<dbReference type="EC" id="3.4.14.10" evidence="4"/>
<keyword evidence="6 13" id="KW-0645">Protease</keyword>
<dbReference type="GO" id="GO:0005576">
    <property type="term" value="C:extracellular region"/>
    <property type="evidence" value="ECO:0007669"/>
    <property type="project" value="UniProtKB-SubCell"/>
</dbReference>
<dbReference type="STRING" id="1036808.A0A0C3DS12"/>
<dbReference type="Proteomes" id="UP000053989">
    <property type="component" value="Unassembled WGS sequence"/>
</dbReference>
<comment type="function">
    <text evidence="2">Secreted tripeptidyl-peptidase which degrades proteins at acidic pHs and is involved in virulence.</text>
</comment>
<evidence type="ECO:0000256" key="12">
    <source>
        <dbReference type="ARBA" id="ARBA00023180"/>
    </source>
</evidence>
<keyword evidence="9 13" id="KW-0378">Hydrolase</keyword>
<keyword evidence="5" id="KW-0964">Secreted</keyword>
<feature type="binding site" evidence="13">
    <location>
        <position position="399"/>
    </location>
    <ligand>
        <name>Ca(2+)</name>
        <dbReference type="ChEBI" id="CHEBI:29108"/>
    </ligand>
</feature>
<evidence type="ECO:0000313" key="15">
    <source>
        <dbReference type="EMBL" id="KIM58781.1"/>
    </source>
</evidence>
<comment type="cofactor">
    <cofactor evidence="13">
        <name>Ca(2+)</name>
        <dbReference type="ChEBI" id="CHEBI:29108"/>
    </cofactor>
    <text evidence="13">Binds 1 Ca(2+) ion per subunit.</text>
</comment>
<evidence type="ECO:0000256" key="13">
    <source>
        <dbReference type="PROSITE-ProRule" id="PRU01032"/>
    </source>
</evidence>
<feature type="active site" description="Charge relay system" evidence="13">
    <location>
        <position position="338"/>
    </location>
</feature>
<dbReference type="GO" id="GO:0008240">
    <property type="term" value="F:tripeptidyl-peptidase activity"/>
    <property type="evidence" value="ECO:0007669"/>
    <property type="project" value="UniProtKB-EC"/>
</dbReference>
<evidence type="ECO:0000256" key="9">
    <source>
        <dbReference type="ARBA" id="ARBA00022801"/>
    </source>
</evidence>
<evidence type="ECO:0000256" key="3">
    <source>
        <dbReference type="ARBA" id="ARBA00004239"/>
    </source>
</evidence>
<evidence type="ECO:0000256" key="4">
    <source>
        <dbReference type="ARBA" id="ARBA00012462"/>
    </source>
</evidence>
<evidence type="ECO:0000256" key="5">
    <source>
        <dbReference type="ARBA" id="ARBA00022525"/>
    </source>
</evidence>
<reference evidence="15 16" key="1">
    <citation type="submission" date="2014-04" db="EMBL/GenBank/DDBJ databases">
        <authorList>
            <consortium name="DOE Joint Genome Institute"/>
            <person name="Kuo A."/>
            <person name="Kohler A."/>
            <person name="Nagy L.G."/>
            <person name="Floudas D."/>
            <person name="Copeland A."/>
            <person name="Barry K.W."/>
            <person name="Cichocki N."/>
            <person name="Veneault-Fourrey C."/>
            <person name="LaButti K."/>
            <person name="Lindquist E.A."/>
            <person name="Lipzen A."/>
            <person name="Lundell T."/>
            <person name="Morin E."/>
            <person name="Murat C."/>
            <person name="Sun H."/>
            <person name="Tunlid A."/>
            <person name="Henrissat B."/>
            <person name="Grigoriev I.V."/>
            <person name="Hibbett D.S."/>
            <person name="Martin F."/>
            <person name="Nordberg H.P."/>
            <person name="Cantor M.N."/>
            <person name="Hua S.X."/>
        </authorList>
    </citation>
    <scope>NUCLEOTIDE SEQUENCE [LARGE SCALE GENOMIC DNA]</scope>
    <source>
        <strain evidence="15 16">Foug A</strain>
    </source>
</reference>
<comment type="catalytic activity">
    <reaction evidence="1">
        <text>Release of an N-terminal tripeptide from a polypeptide.</text>
        <dbReference type="EC" id="3.4.14.10"/>
    </reaction>
</comment>
<evidence type="ECO:0000256" key="6">
    <source>
        <dbReference type="ARBA" id="ARBA00022670"/>
    </source>
</evidence>
<keyword evidence="7 13" id="KW-0479">Metal-binding</keyword>
<keyword evidence="8" id="KW-0732">Signal</keyword>
<sequence>MFAQFKAFRSTLDWGIAGSLDIPGDGSTVTGPAGNQVDMSCNAAITPTCLRQLYNAVGYNTSATNGNQIGFTGYLNEYINNHDLQQFFAAYAPQASGSNYTLVSVHGGQNDQNPQNAGVEANLDAEFVMGLTHPTPATYYSTAGSPPFKADDITPANTNEPYSYWLEYILSADSVPATISTSYGDDEQTVPESYANRVCYGLAALGARGVSLTFSSGDHGVGDGDPYPDSQSCFSNDGTNRTMFIPTFPASCPYVTTVGGTRNVPETAASFSGGGFSNYFDRPSYQEEAVSRYLSQLPPGTYEGLYNSKGRAYPDVSAQSMFFTIVYMGMSGSVKGTSAASPTFASIIAMVNDARMNEGKPGLGFLNPWLYSEGYTALNDITTGNNPGCGTEGFNATIGWDPVTGLGTPDFQKLKDLGLRQ</sequence>
<protein>
    <recommendedName>
        <fullName evidence="4">tripeptidyl-peptidase II</fullName>
        <ecNumber evidence="4">3.4.14.10</ecNumber>
    </recommendedName>
</protein>
<dbReference type="GO" id="GO:0004252">
    <property type="term" value="F:serine-type endopeptidase activity"/>
    <property type="evidence" value="ECO:0007669"/>
    <property type="project" value="UniProtKB-UniRule"/>
</dbReference>
<keyword evidence="11" id="KW-0865">Zymogen</keyword>
<dbReference type="PROSITE" id="PS51695">
    <property type="entry name" value="SEDOLISIN"/>
    <property type="match status" value="1"/>
</dbReference>
<dbReference type="HOGENOM" id="CLU_013783_2_0_1"/>
<keyword evidence="13" id="KW-0720">Serine protease</keyword>
<dbReference type="InterPro" id="IPR050819">
    <property type="entry name" value="Tripeptidyl-peptidase_I"/>
</dbReference>
<name>A0A0C3DS12_9AGAM</name>
<feature type="binding site" evidence="13">
    <location>
        <position position="401"/>
    </location>
    <ligand>
        <name>Ca(2+)</name>
        <dbReference type="ChEBI" id="CHEBI:29108"/>
    </ligand>
</feature>
<dbReference type="PANTHER" id="PTHR14218">
    <property type="entry name" value="PROTEASE S8 TRIPEPTIDYL PEPTIDASE I CLN2"/>
    <property type="match status" value="1"/>
</dbReference>
<dbReference type="InterPro" id="IPR030400">
    <property type="entry name" value="Sedolisin_dom"/>
</dbReference>
<evidence type="ECO:0000256" key="7">
    <source>
        <dbReference type="ARBA" id="ARBA00022723"/>
    </source>
</evidence>
<dbReference type="GO" id="GO:0006508">
    <property type="term" value="P:proteolysis"/>
    <property type="evidence" value="ECO:0007669"/>
    <property type="project" value="UniProtKB-KW"/>
</dbReference>
<comment type="subcellular location">
    <subcellularLocation>
        <location evidence="3">Secreted</location>
        <location evidence="3">Extracellular space</location>
    </subcellularLocation>
</comment>
<feature type="active site" description="Charge relay system" evidence="13">
    <location>
        <position position="124"/>
    </location>
</feature>
<feature type="active site" description="Charge relay system" evidence="13">
    <location>
        <position position="120"/>
    </location>
</feature>
<evidence type="ECO:0000256" key="8">
    <source>
        <dbReference type="ARBA" id="ARBA00022729"/>
    </source>
</evidence>
<dbReference type="InParanoid" id="A0A0C3DS12"/>
<reference evidence="16" key="2">
    <citation type="submission" date="2015-01" db="EMBL/GenBank/DDBJ databases">
        <title>Evolutionary Origins and Diversification of the Mycorrhizal Mutualists.</title>
        <authorList>
            <consortium name="DOE Joint Genome Institute"/>
            <consortium name="Mycorrhizal Genomics Consortium"/>
            <person name="Kohler A."/>
            <person name="Kuo A."/>
            <person name="Nagy L.G."/>
            <person name="Floudas D."/>
            <person name="Copeland A."/>
            <person name="Barry K.W."/>
            <person name="Cichocki N."/>
            <person name="Veneault-Fourrey C."/>
            <person name="LaButti K."/>
            <person name="Lindquist E.A."/>
            <person name="Lipzen A."/>
            <person name="Lundell T."/>
            <person name="Morin E."/>
            <person name="Murat C."/>
            <person name="Riley R."/>
            <person name="Ohm R."/>
            <person name="Sun H."/>
            <person name="Tunlid A."/>
            <person name="Henrissat B."/>
            <person name="Grigoriev I.V."/>
            <person name="Hibbett D.S."/>
            <person name="Martin F."/>
        </authorList>
    </citation>
    <scope>NUCLEOTIDE SEQUENCE [LARGE SCALE GENOMIC DNA]</scope>
    <source>
        <strain evidence="16">Foug A</strain>
    </source>
</reference>
<feature type="binding site" evidence="13">
    <location>
        <position position="381"/>
    </location>
    <ligand>
        <name>Ca(2+)</name>
        <dbReference type="ChEBI" id="CHEBI:29108"/>
    </ligand>
</feature>
<dbReference type="SUPFAM" id="SSF52743">
    <property type="entry name" value="Subtilisin-like"/>
    <property type="match status" value="1"/>
</dbReference>
<evidence type="ECO:0000256" key="10">
    <source>
        <dbReference type="ARBA" id="ARBA00023026"/>
    </source>
</evidence>
<organism evidence="15 16">
    <name type="scientific">Scleroderma citrinum Foug A</name>
    <dbReference type="NCBI Taxonomy" id="1036808"/>
    <lineage>
        <taxon>Eukaryota</taxon>
        <taxon>Fungi</taxon>
        <taxon>Dikarya</taxon>
        <taxon>Basidiomycota</taxon>
        <taxon>Agaricomycotina</taxon>
        <taxon>Agaricomycetes</taxon>
        <taxon>Agaricomycetidae</taxon>
        <taxon>Boletales</taxon>
        <taxon>Sclerodermatineae</taxon>
        <taxon>Sclerodermataceae</taxon>
        <taxon>Scleroderma</taxon>
    </lineage>
</organism>
<keyword evidence="13" id="KW-0106">Calcium</keyword>
<accession>A0A0C3DS12</accession>
<evidence type="ECO:0000256" key="2">
    <source>
        <dbReference type="ARBA" id="ARBA00002451"/>
    </source>
</evidence>
<dbReference type="FunFam" id="3.40.50.200:FF:000015">
    <property type="entry name" value="Tripeptidyl peptidase A"/>
    <property type="match status" value="1"/>
</dbReference>
<proteinExistence type="predicted"/>
<dbReference type="GO" id="GO:0046872">
    <property type="term" value="F:metal ion binding"/>
    <property type="evidence" value="ECO:0007669"/>
    <property type="project" value="UniProtKB-UniRule"/>
</dbReference>
<keyword evidence="16" id="KW-1185">Reference proteome</keyword>
<evidence type="ECO:0000259" key="14">
    <source>
        <dbReference type="PROSITE" id="PS51695"/>
    </source>
</evidence>
<gene>
    <name evidence="15" type="ORF">SCLCIDRAFT_1218330</name>
</gene>
<dbReference type="AlphaFoldDB" id="A0A0C3DS12"/>
<feature type="domain" description="Peptidase S53" evidence="14">
    <location>
        <begin position="44"/>
        <end position="421"/>
    </location>
</feature>
<dbReference type="EMBL" id="KN822081">
    <property type="protein sequence ID" value="KIM58781.1"/>
    <property type="molecule type" value="Genomic_DNA"/>
</dbReference>